<reference evidence="8 9" key="1">
    <citation type="submission" date="2024-09" db="EMBL/GenBank/DDBJ databases">
        <authorList>
            <person name="Sun Q."/>
            <person name="Mori K."/>
        </authorList>
    </citation>
    <scope>NUCLEOTIDE SEQUENCE [LARGE SCALE GENOMIC DNA]</scope>
    <source>
        <strain evidence="8 9">CECT 7682</strain>
    </source>
</reference>
<keyword evidence="3 7" id="KW-0812">Transmembrane</keyword>
<evidence type="ECO:0000256" key="2">
    <source>
        <dbReference type="ARBA" id="ARBA00022475"/>
    </source>
</evidence>
<comment type="caution">
    <text evidence="8">The sequence shown here is derived from an EMBL/GenBank/DDBJ whole genome shotgun (WGS) entry which is preliminary data.</text>
</comment>
<organism evidence="8 9">
    <name type="scientific">Echinicola jeungdonensis</name>
    <dbReference type="NCBI Taxonomy" id="709343"/>
    <lineage>
        <taxon>Bacteria</taxon>
        <taxon>Pseudomonadati</taxon>
        <taxon>Bacteroidota</taxon>
        <taxon>Cytophagia</taxon>
        <taxon>Cytophagales</taxon>
        <taxon>Cyclobacteriaceae</taxon>
        <taxon>Echinicola</taxon>
    </lineage>
</organism>
<feature type="region of interest" description="Disordered" evidence="6">
    <location>
        <begin position="323"/>
        <end position="368"/>
    </location>
</feature>
<protein>
    <submittedName>
        <fullName evidence="8">LptF/LptG family permease</fullName>
    </submittedName>
</protein>
<evidence type="ECO:0000256" key="5">
    <source>
        <dbReference type="ARBA" id="ARBA00023136"/>
    </source>
</evidence>
<name>A0ABV5J5I5_9BACT</name>
<dbReference type="PANTHER" id="PTHR33529">
    <property type="entry name" value="SLR0882 PROTEIN-RELATED"/>
    <property type="match status" value="1"/>
</dbReference>
<dbReference type="Proteomes" id="UP001589654">
    <property type="component" value="Unassembled WGS sequence"/>
</dbReference>
<evidence type="ECO:0000313" key="8">
    <source>
        <dbReference type="EMBL" id="MFB9212089.1"/>
    </source>
</evidence>
<evidence type="ECO:0000256" key="1">
    <source>
        <dbReference type="ARBA" id="ARBA00004651"/>
    </source>
</evidence>
<feature type="compositionally biased region" description="Polar residues" evidence="6">
    <location>
        <begin position="355"/>
        <end position="368"/>
    </location>
</feature>
<sequence length="627" mass="71354">MKKLDKLILGSFLGPFLLTFIVVDFILLTVNMLKYFDEIFGKGLGFGVYMELIAYFVVSISPMALPLAVLLSSLMTFGNLGEHFELTAIKSSGISLLRALMPIGVFVLILSGFAFLSNNYLVPRVNLKTFSLLYDIRMKSPALDIKEGVFYNGIPNYSIKVNKKLDDVRLKDIIIYDHTAGQGNINVILADSGRMEPFFNDRYMKLTLFNGYSYSEEKRQRGIRNEPVNFWRTKFDKNEMVFSLDAFQMKRTPENLWSSNRSIKNISEIKVDLDSMSKELTNYAYYNYASTSSSFSFFTRDDKLEPPQDLKKQKAKIDSIKSEKWRRKMEKDRQKNLAKNQTTSNQSNSSKDTVKSTPNLEEDTISGSIKNVKDTVENNLNLAENASKDTLMGKDSLLQSEVVTNKKPSVKDTLSEDNLSKDSLPNPKADTAEQDSPAKAFGKMVAKDKEKDEPAFKSFSSIQKAKVDSIIKKGGYERRGASIALNSARTLKNNFSQNQVKIEDMARKHRRFQISWYQKYTQAFACIVMFMIGAPLGAIIKKGGLGMPVLFSIIFFILYYMLTITGEKWAKEGLADPLFGTWFSNLALIPFGIFFLRQARKDARLFDPDMYKTAFGKLKNKLKRRRN</sequence>
<dbReference type="RefSeq" id="WP_290249500.1">
    <property type="nucleotide sequence ID" value="NZ_JAUFQT010000002.1"/>
</dbReference>
<keyword evidence="4 7" id="KW-1133">Transmembrane helix</keyword>
<feature type="transmembrane region" description="Helical" evidence="7">
    <location>
        <begin position="578"/>
        <end position="596"/>
    </location>
</feature>
<feature type="transmembrane region" description="Helical" evidence="7">
    <location>
        <begin position="53"/>
        <end position="75"/>
    </location>
</feature>
<feature type="transmembrane region" description="Helical" evidence="7">
    <location>
        <begin position="96"/>
        <end position="116"/>
    </location>
</feature>
<dbReference type="InterPro" id="IPR005495">
    <property type="entry name" value="LptG/LptF_permease"/>
</dbReference>
<feature type="region of interest" description="Disordered" evidence="6">
    <location>
        <begin position="400"/>
        <end position="438"/>
    </location>
</feature>
<evidence type="ECO:0000256" key="7">
    <source>
        <dbReference type="SAM" id="Phobius"/>
    </source>
</evidence>
<feature type="transmembrane region" description="Helical" evidence="7">
    <location>
        <begin position="547"/>
        <end position="566"/>
    </location>
</feature>
<keyword evidence="9" id="KW-1185">Reference proteome</keyword>
<gene>
    <name evidence="8" type="ORF">ACFFUR_09740</name>
</gene>
<keyword evidence="2" id="KW-1003">Cell membrane</keyword>
<evidence type="ECO:0000256" key="3">
    <source>
        <dbReference type="ARBA" id="ARBA00022692"/>
    </source>
</evidence>
<dbReference type="Pfam" id="PF03739">
    <property type="entry name" value="LptF_LptG"/>
    <property type="match status" value="2"/>
</dbReference>
<dbReference type="EMBL" id="JBHMEW010000057">
    <property type="protein sequence ID" value="MFB9212089.1"/>
    <property type="molecule type" value="Genomic_DNA"/>
</dbReference>
<feature type="transmembrane region" description="Helical" evidence="7">
    <location>
        <begin position="520"/>
        <end position="540"/>
    </location>
</feature>
<evidence type="ECO:0000313" key="9">
    <source>
        <dbReference type="Proteomes" id="UP001589654"/>
    </source>
</evidence>
<dbReference type="PANTHER" id="PTHR33529:SF6">
    <property type="entry name" value="YJGP_YJGQ FAMILY PERMEASE"/>
    <property type="match status" value="1"/>
</dbReference>
<evidence type="ECO:0000256" key="6">
    <source>
        <dbReference type="SAM" id="MobiDB-lite"/>
    </source>
</evidence>
<feature type="compositionally biased region" description="Basic and acidic residues" evidence="6">
    <location>
        <begin position="409"/>
        <end position="420"/>
    </location>
</feature>
<feature type="compositionally biased region" description="Basic and acidic residues" evidence="6">
    <location>
        <begin position="323"/>
        <end position="335"/>
    </location>
</feature>
<accession>A0ABV5J5I5</accession>
<feature type="transmembrane region" description="Helical" evidence="7">
    <location>
        <begin position="12"/>
        <end position="33"/>
    </location>
</feature>
<evidence type="ECO:0000256" key="4">
    <source>
        <dbReference type="ARBA" id="ARBA00022989"/>
    </source>
</evidence>
<feature type="compositionally biased region" description="Low complexity" evidence="6">
    <location>
        <begin position="340"/>
        <end position="350"/>
    </location>
</feature>
<keyword evidence="5 7" id="KW-0472">Membrane</keyword>
<comment type="subcellular location">
    <subcellularLocation>
        <location evidence="1">Cell membrane</location>
        <topology evidence="1">Multi-pass membrane protein</topology>
    </subcellularLocation>
</comment>
<proteinExistence type="predicted"/>